<reference evidence="10 11" key="1">
    <citation type="submission" date="2013-03" db="EMBL/GenBank/DDBJ databases">
        <title>The Genome Sequence of Enterococcus sulfureus ATCC_49903 (PacBio/Illumina hybrid assembly).</title>
        <authorList>
            <consortium name="The Broad Institute Genomics Platform"/>
            <consortium name="The Broad Institute Genome Sequencing Center for Infectious Disease"/>
            <person name="Earl A."/>
            <person name="Russ C."/>
            <person name="Gilmore M."/>
            <person name="Surin D."/>
            <person name="Walker B."/>
            <person name="Young S."/>
            <person name="Zeng Q."/>
            <person name="Gargeya S."/>
            <person name="Fitzgerald M."/>
            <person name="Haas B."/>
            <person name="Abouelleil A."/>
            <person name="Allen A.W."/>
            <person name="Alvarado L."/>
            <person name="Arachchi H.M."/>
            <person name="Berlin A.M."/>
            <person name="Chapman S.B."/>
            <person name="Gainer-Dewar J."/>
            <person name="Goldberg J."/>
            <person name="Griggs A."/>
            <person name="Gujja S."/>
            <person name="Hansen M."/>
            <person name="Howarth C."/>
            <person name="Imamovic A."/>
            <person name="Ireland A."/>
            <person name="Larimer J."/>
            <person name="McCowan C."/>
            <person name="Murphy C."/>
            <person name="Pearson M."/>
            <person name="Poon T.W."/>
            <person name="Priest M."/>
            <person name="Roberts A."/>
            <person name="Saif S."/>
            <person name="Shea T."/>
            <person name="Sisk P."/>
            <person name="Sykes S."/>
            <person name="Wortman J."/>
            <person name="Nusbaum C."/>
            <person name="Birren B."/>
        </authorList>
    </citation>
    <scope>NUCLEOTIDE SEQUENCE [LARGE SCALE GENOMIC DNA]</scope>
    <source>
        <strain evidence="10 11">ATCC 49903</strain>
    </source>
</reference>
<keyword evidence="2" id="KW-0444">Lipid biosynthesis</keyword>
<evidence type="ECO:0000313" key="11">
    <source>
        <dbReference type="Proteomes" id="UP000015961"/>
    </source>
</evidence>
<keyword evidence="5" id="KW-0809">Transit peptide</keyword>
<dbReference type="PATRIC" id="fig|1140003.3.peg.1437"/>
<proteinExistence type="inferred from homology"/>
<dbReference type="Proteomes" id="UP000015961">
    <property type="component" value="Unassembled WGS sequence"/>
</dbReference>
<evidence type="ECO:0000313" key="10">
    <source>
        <dbReference type="EMBL" id="EOT83474.1"/>
    </source>
</evidence>
<feature type="domain" description="Acyl-ACP thioesterase-like C-terminal" evidence="9">
    <location>
        <begin position="151"/>
        <end position="245"/>
    </location>
</feature>
<dbReference type="PANTHER" id="PTHR31727:SF6">
    <property type="entry name" value="OLEOYL-ACYL CARRIER PROTEIN THIOESTERASE 1, CHLOROPLASTIC"/>
    <property type="match status" value="1"/>
</dbReference>
<evidence type="ECO:0000259" key="9">
    <source>
        <dbReference type="Pfam" id="PF20791"/>
    </source>
</evidence>
<dbReference type="InterPro" id="IPR049427">
    <property type="entry name" value="Acyl-ACP_TE_C"/>
</dbReference>
<keyword evidence="4" id="KW-0276">Fatty acid metabolism</keyword>
<dbReference type="AlphaFoldDB" id="S0L6X5"/>
<comment type="caution">
    <text evidence="10">The sequence shown here is derived from an EMBL/GenBank/DDBJ whole genome shotgun (WGS) entry which is preliminary data.</text>
</comment>
<evidence type="ECO:0000256" key="6">
    <source>
        <dbReference type="ARBA" id="ARBA00023098"/>
    </source>
</evidence>
<dbReference type="Pfam" id="PF20791">
    <property type="entry name" value="Acyl-ACP_TE_C"/>
    <property type="match status" value="1"/>
</dbReference>
<dbReference type="RefSeq" id="WP_016185932.1">
    <property type="nucleotide sequence ID" value="NZ_ASWO01000005.1"/>
</dbReference>
<dbReference type="Gene3D" id="3.10.129.10">
    <property type="entry name" value="Hotdog Thioesterase"/>
    <property type="match status" value="1"/>
</dbReference>
<keyword evidence="7" id="KW-0275">Fatty acid biosynthesis</keyword>
<dbReference type="PANTHER" id="PTHR31727">
    <property type="entry name" value="OLEOYL-ACYL CARRIER PROTEIN THIOESTERASE 1, CHLOROPLASTIC"/>
    <property type="match status" value="1"/>
</dbReference>
<evidence type="ECO:0000256" key="4">
    <source>
        <dbReference type="ARBA" id="ARBA00022832"/>
    </source>
</evidence>
<evidence type="ECO:0000256" key="5">
    <source>
        <dbReference type="ARBA" id="ARBA00022946"/>
    </source>
</evidence>
<name>S0L6X5_9ENTE</name>
<evidence type="ECO:0000256" key="2">
    <source>
        <dbReference type="ARBA" id="ARBA00022516"/>
    </source>
</evidence>
<dbReference type="GO" id="GO:0016297">
    <property type="term" value="F:fatty acyl-[ACP] hydrolase activity"/>
    <property type="evidence" value="ECO:0007669"/>
    <property type="project" value="InterPro"/>
</dbReference>
<sequence length="246" mass="29067">MAKEFTRQHEVVYYECDRTGSMTIPMLISIAIRISEEQSDQLNRGTDFIQSFGVTWILTNYHVTISRLPQVGETVSVTTKAQEYNKYFCYRTFWFYDEAGNELVKIESVFALMDIHTRKMSRVTEEIIAPFESEKISKIRRFGQLTKLDKEKPYTQLPYRVRFYDIDSNQHVNNAIYFNWILDALGYDFLNQHQPKSITIRYEKEVSYGNQIDSLVQIDETTICSRHLIQVGDDRCCEAEIEWQKK</sequence>
<protein>
    <submittedName>
        <fullName evidence="10">Acyl-ACP thioesterase</fullName>
    </submittedName>
</protein>
<dbReference type="InterPro" id="IPR002864">
    <property type="entry name" value="Acyl-ACP_thioesterase_NHD"/>
</dbReference>
<keyword evidence="11" id="KW-1185">Reference proteome</keyword>
<dbReference type="SUPFAM" id="SSF54637">
    <property type="entry name" value="Thioesterase/thiol ester dehydrase-isomerase"/>
    <property type="match status" value="2"/>
</dbReference>
<dbReference type="Pfam" id="PF01643">
    <property type="entry name" value="Acyl-ACP_TE"/>
    <property type="match status" value="1"/>
</dbReference>
<dbReference type="STRING" id="1140003.OMY_01485"/>
<dbReference type="InterPro" id="IPR045023">
    <property type="entry name" value="FATA/B"/>
</dbReference>
<gene>
    <name evidence="10" type="ORF">I573_01195</name>
</gene>
<keyword evidence="6" id="KW-0443">Lipid metabolism</keyword>
<feature type="domain" description="Acyl-ACP thioesterase N-terminal hotdog" evidence="8">
    <location>
        <begin position="3"/>
        <end position="131"/>
    </location>
</feature>
<organism evidence="10 11">
    <name type="scientific">Enterococcus sulfureus ATCC 49903</name>
    <dbReference type="NCBI Taxonomy" id="1140003"/>
    <lineage>
        <taxon>Bacteria</taxon>
        <taxon>Bacillati</taxon>
        <taxon>Bacillota</taxon>
        <taxon>Bacilli</taxon>
        <taxon>Lactobacillales</taxon>
        <taxon>Enterococcaceae</taxon>
        <taxon>Enterococcus</taxon>
    </lineage>
</organism>
<dbReference type="eggNOG" id="COG3884">
    <property type="taxonomic scope" value="Bacteria"/>
</dbReference>
<evidence type="ECO:0000256" key="3">
    <source>
        <dbReference type="ARBA" id="ARBA00022801"/>
    </source>
</evidence>
<keyword evidence="3" id="KW-0378">Hydrolase</keyword>
<accession>S0L6X5</accession>
<dbReference type="GO" id="GO:0000036">
    <property type="term" value="F:acyl carrier activity"/>
    <property type="evidence" value="ECO:0007669"/>
    <property type="project" value="TreeGrafter"/>
</dbReference>
<dbReference type="CDD" id="cd00586">
    <property type="entry name" value="4HBT"/>
    <property type="match status" value="2"/>
</dbReference>
<evidence type="ECO:0000256" key="1">
    <source>
        <dbReference type="ARBA" id="ARBA00006500"/>
    </source>
</evidence>
<evidence type="ECO:0000259" key="8">
    <source>
        <dbReference type="Pfam" id="PF01643"/>
    </source>
</evidence>
<evidence type="ECO:0000256" key="7">
    <source>
        <dbReference type="ARBA" id="ARBA00023160"/>
    </source>
</evidence>
<dbReference type="InterPro" id="IPR029069">
    <property type="entry name" value="HotDog_dom_sf"/>
</dbReference>
<dbReference type="EMBL" id="ASWO01000005">
    <property type="protein sequence ID" value="EOT83474.1"/>
    <property type="molecule type" value="Genomic_DNA"/>
</dbReference>
<comment type="similarity">
    <text evidence="1">Belongs to the acyl-ACP thioesterase family.</text>
</comment>
<dbReference type="OrthoDB" id="9801517at2"/>